<keyword evidence="2" id="KW-1185">Reference proteome</keyword>
<name>A0A917EUC9_9BACI</name>
<sequence length="224" mass="25897">MANENFSINETIIDKQMNVYKEMVSLYQSEYKRFPTIQEVEQILATALKYQQSIDFKGNEGIEIHDVKIKTTKAKKTQFFKPGDIVAIPLNHGEIYGYGMILSGGPKKQDEDTYIKFTNIFTKEILNIIEFRKKEYKELFLLNCAFGSITARIWKIIGEVPYNPQSFKIPNFLQTLSSTERWVIIGGDVGNKRYAEKKEISELNPFGIFGNGSIEVMLYERFLD</sequence>
<reference evidence="1" key="1">
    <citation type="journal article" date="2014" name="Int. J. Syst. Evol. Microbiol.">
        <title>Complete genome sequence of Corynebacterium casei LMG S-19264T (=DSM 44701T), isolated from a smear-ripened cheese.</title>
        <authorList>
            <consortium name="US DOE Joint Genome Institute (JGI-PGF)"/>
            <person name="Walter F."/>
            <person name="Albersmeier A."/>
            <person name="Kalinowski J."/>
            <person name="Ruckert C."/>
        </authorList>
    </citation>
    <scope>NUCLEOTIDE SEQUENCE</scope>
    <source>
        <strain evidence="1">CGMCC 1.12698</strain>
    </source>
</reference>
<dbReference type="AlphaFoldDB" id="A0A917EUC9"/>
<dbReference type="EMBL" id="BMFK01000015">
    <property type="protein sequence ID" value="GGE86107.1"/>
    <property type="molecule type" value="Genomic_DNA"/>
</dbReference>
<organism evidence="1 2">
    <name type="scientific">Priestia taiwanensis</name>
    <dbReference type="NCBI Taxonomy" id="1347902"/>
    <lineage>
        <taxon>Bacteria</taxon>
        <taxon>Bacillati</taxon>
        <taxon>Bacillota</taxon>
        <taxon>Bacilli</taxon>
        <taxon>Bacillales</taxon>
        <taxon>Bacillaceae</taxon>
        <taxon>Priestia</taxon>
    </lineage>
</organism>
<dbReference type="Proteomes" id="UP000605259">
    <property type="component" value="Unassembled WGS sequence"/>
</dbReference>
<dbReference type="InterPro" id="IPR029278">
    <property type="entry name" value="Imm26"/>
</dbReference>
<proteinExistence type="predicted"/>
<accession>A0A917EUC9</accession>
<protein>
    <submittedName>
        <fullName evidence="1">Uncharacterized protein</fullName>
    </submittedName>
</protein>
<gene>
    <name evidence="1" type="ORF">GCM10007140_39380</name>
</gene>
<dbReference type="Pfam" id="PF15428">
    <property type="entry name" value="Imm26"/>
    <property type="match status" value="1"/>
</dbReference>
<comment type="caution">
    <text evidence="1">The sequence shown here is derived from an EMBL/GenBank/DDBJ whole genome shotgun (WGS) entry which is preliminary data.</text>
</comment>
<dbReference type="RefSeq" id="WP_188390225.1">
    <property type="nucleotide sequence ID" value="NZ_BMFK01000015.1"/>
</dbReference>
<evidence type="ECO:0000313" key="2">
    <source>
        <dbReference type="Proteomes" id="UP000605259"/>
    </source>
</evidence>
<evidence type="ECO:0000313" key="1">
    <source>
        <dbReference type="EMBL" id="GGE86107.1"/>
    </source>
</evidence>
<reference evidence="1" key="2">
    <citation type="submission" date="2020-09" db="EMBL/GenBank/DDBJ databases">
        <authorList>
            <person name="Sun Q."/>
            <person name="Zhou Y."/>
        </authorList>
    </citation>
    <scope>NUCLEOTIDE SEQUENCE</scope>
    <source>
        <strain evidence="1">CGMCC 1.12698</strain>
    </source>
</reference>